<accession>L9LAE6</accession>
<dbReference type="InParanoid" id="L9LAE6"/>
<protein>
    <submittedName>
        <fullName evidence="1">Uncharacterized protein</fullName>
    </submittedName>
</protein>
<dbReference type="AlphaFoldDB" id="L9LAE6"/>
<proteinExistence type="predicted"/>
<gene>
    <name evidence="1" type="ORF">TREES_T100016718</name>
</gene>
<reference evidence="2" key="1">
    <citation type="submission" date="2012-07" db="EMBL/GenBank/DDBJ databases">
        <title>Genome of the Chinese tree shrew, a rising model animal genetically related to primates.</title>
        <authorList>
            <person name="Zhang G."/>
            <person name="Fan Y."/>
            <person name="Yao Y."/>
            <person name="Huang Z."/>
        </authorList>
    </citation>
    <scope>NUCLEOTIDE SEQUENCE [LARGE SCALE GENOMIC DNA]</scope>
</reference>
<evidence type="ECO:0000313" key="1">
    <source>
        <dbReference type="EMBL" id="ELW70717.1"/>
    </source>
</evidence>
<evidence type="ECO:0000313" key="2">
    <source>
        <dbReference type="Proteomes" id="UP000011518"/>
    </source>
</evidence>
<dbReference type="EMBL" id="KB320486">
    <property type="protein sequence ID" value="ELW70717.1"/>
    <property type="molecule type" value="Genomic_DNA"/>
</dbReference>
<dbReference type="Proteomes" id="UP000011518">
    <property type="component" value="Unassembled WGS sequence"/>
</dbReference>
<sequence length="230" mass="25085">MSYSPLAAAVHLPWMHLDASYPFLLLAQPSRENSESAYNAEAGQKVLYSRGTMSRTKWVWTLGVTNVTSGTFTTNISSQIPALKEICRSVGITCRSRGYHVSVTCRSRGQHVGVKCRSRVRHVGITWGGARAAHVGVPGHVPIMCASRADHVDVTCRSRGHHVGVKCRSRARHVGITWGSRANHVGVTCSSGCLKMVQAHSRKVKLVETGSARSKAFLATSNRFCPFETQ</sequence>
<name>L9LAE6_TUPCH</name>
<organism evidence="1 2">
    <name type="scientific">Tupaia chinensis</name>
    <name type="common">Chinese tree shrew</name>
    <name type="synonym">Tupaia belangeri chinensis</name>
    <dbReference type="NCBI Taxonomy" id="246437"/>
    <lineage>
        <taxon>Eukaryota</taxon>
        <taxon>Metazoa</taxon>
        <taxon>Chordata</taxon>
        <taxon>Craniata</taxon>
        <taxon>Vertebrata</taxon>
        <taxon>Euteleostomi</taxon>
        <taxon>Mammalia</taxon>
        <taxon>Eutheria</taxon>
        <taxon>Euarchontoglires</taxon>
        <taxon>Scandentia</taxon>
        <taxon>Tupaiidae</taxon>
        <taxon>Tupaia</taxon>
    </lineage>
</organism>
<keyword evidence="2" id="KW-1185">Reference proteome</keyword>
<reference evidence="2" key="2">
    <citation type="journal article" date="2013" name="Nat. Commun.">
        <title>Genome of the Chinese tree shrew.</title>
        <authorList>
            <person name="Fan Y."/>
            <person name="Huang Z.Y."/>
            <person name="Cao C.C."/>
            <person name="Chen C.S."/>
            <person name="Chen Y.X."/>
            <person name="Fan D.D."/>
            <person name="He J."/>
            <person name="Hou H.L."/>
            <person name="Hu L."/>
            <person name="Hu X.T."/>
            <person name="Jiang X.T."/>
            <person name="Lai R."/>
            <person name="Lang Y.S."/>
            <person name="Liang B."/>
            <person name="Liao S.G."/>
            <person name="Mu D."/>
            <person name="Ma Y.Y."/>
            <person name="Niu Y.Y."/>
            <person name="Sun X.Q."/>
            <person name="Xia J.Q."/>
            <person name="Xiao J."/>
            <person name="Xiong Z.Q."/>
            <person name="Xu L."/>
            <person name="Yang L."/>
            <person name="Zhang Y."/>
            <person name="Zhao W."/>
            <person name="Zhao X.D."/>
            <person name="Zheng Y.T."/>
            <person name="Zhou J.M."/>
            <person name="Zhu Y.B."/>
            <person name="Zhang G.J."/>
            <person name="Wang J."/>
            <person name="Yao Y.G."/>
        </authorList>
    </citation>
    <scope>NUCLEOTIDE SEQUENCE [LARGE SCALE GENOMIC DNA]</scope>
</reference>